<accession>A0ABP9P9L4</accession>
<protein>
    <recommendedName>
        <fullName evidence="3">DUF3060 domain-containing protein</fullName>
    </recommendedName>
</protein>
<gene>
    <name evidence="1" type="ORF">GCM10023340_07540</name>
</gene>
<keyword evidence="2" id="KW-1185">Reference proteome</keyword>
<evidence type="ECO:0000313" key="2">
    <source>
        <dbReference type="Proteomes" id="UP001500221"/>
    </source>
</evidence>
<reference evidence="2" key="1">
    <citation type="journal article" date="2019" name="Int. J. Syst. Evol. Microbiol.">
        <title>The Global Catalogue of Microorganisms (GCM) 10K type strain sequencing project: providing services to taxonomists for standard genome sequencing and annotation.</title>
        <authorList>
            <consortium name="The Broad Institute Genomics Platform"/>
            <consortium name="The Broad Institute Genome Sequencing Center for Infectious Disease"/>
            <person name="Wu L."/>
            <person name="Ma J."/>
        </authorList>
    </citation>
    <scope>NUCLEOTIDE SEQUENCE [LARGE SCALE GENOMIC DNA]</scope>
    <source>
        <strain evidence="2">JCM 18459</strain>
    </source>
</reference>
<evidence type="ECO:0000313" key="1">
    <source>
        <dbReference type="EMBL" id="GAA5143023.1"/>
    </source>
</evidence>
<organism evidence="1 2">
    <name type="scientific">Nocardioides marinquilinus</name>
    <dbReference type="NCBI Taxonomy" id="1210400"/>
    <lineage>
        <taxon>Bacteria</taxon>
        <taxon>Bacillati</taxon>
        <taxon>Actinomycetota</taxon>
        <taxon>Actinomycetes</taxon>
        <taxon>Propionibacteriales</taxon>
        <taxon>Nocardioidaceae</taxon>
        <taxon>Nocardioides</taxon>
    </lineage>
</organism>
<dbReference type="Proteomes" id="UP001500221">
    <property type="component" value="Unassembled WGS sequence"/>
</dbReference>
<dbReference type="EMBL" id="BAABKG010000001">
    <property type="protein sequence ID" value="GAA5143023.1"/>
    <property type="molecule type" value="Genomic_DNA"/>
</dbReference>
<evidence type="ECO:0008006" key="3">
    <source>
        <dbReference type="Google" id="ProtNLM"/>
    </source>
</evidence>
<comment type="caution">
    <text evidence="1">The sequence shown here is derived from an EMBL/GenBank/DDBJ whole genome shotgun (WGS) entry which is preliminary data.</text>
</comment>
<name>A0ABP9P9L4_9ACTN</name>
<sequence>MLAGGCSVTTNTSKCVNDECEVSLNGDGAEADLDTLGGEPTVTLEGASDGTAELTVDGDDVSCREGETVEAAGLSIECTKVGDDEVDLQVTG</sequence>
<proteinExistence type="predicted"/>